<evidence type="ECO:0000313" key="9">
    <source>
        <dbReference type="Proteomes" id="UP001266305"/>
    </source>
</evidence>
<comment type="caution">
    <text evidence="8">The sequence shown here is derived from an EMBL/GenBank/DDBJ whole genome shotgun (WGS) entry which is preliminary data.</text>
</comment>
<dbReference type="SMART" id="SM00181">
    <property type="entry name" value="EGF"/>
    <property type="match status" value="2"/>
</dbReference>
<keyword evidence="3" id="KW-0677">Repeat</keyword>
<feature type="chain" id="PRO_5045081971" evidence="6">
    <location>
        <begin position="27"/>
        <end position="195"/>
    </location>
</feature>
<evidence type="ECO:0000256" key="2">
    <source>
        <dbReference type="ARBA" id="ARBA00022729"/>
    </source>
</evidence>
<evidence type="ECO:0000256" key="3">
    <source>
        <dbReference type="ARBA" id="ARBA00022737"/>
    </source>
</evidence>
<keyword evidence="2 6" id="KW-0732">Signal</keyword>
<dbReference type="PANTHER" id="PTHR24046:SF3">
    <property type="entry name" value="SIGNAL PEPTIDE, CUB AND EGF-LIKE DOMAIN-CONTAINING PROTEIN 2"/>
    <property type="match status" value="1"/>
</dbReference>
<dbReference type="SUPFAM" id="SSF57184">
    <property type="entry name" value="Growth factor receptor domain"/>
    <property type="match status" value="1"/>
</dbReference>
<dbReference type="InterPro" id="IPR018097">
    <property type="entry name" value="EGF_Ca-bd_CS"/>
</dbReference>
<dbReference type="PROSITE" id="PS01187">
    <property type="entry name" value="EGF_CA"/>
    <property type="match status" value="1"/>
</dbReference>
<dbReference type="EMBL" id="JASSZA010000010">
    <property type="protein sequence ID" value="KAK2100759.1"/>
    <property type="molecule type" value="Genomic_DNA"/>
</dbReference>
<dbReference type="PROSITE" id="PS00010">
    <property type="entry name" value="ASX_HYDROXYL"/>
    <property type="match status" value="1"/>
</dbReference>
<protein>
    <submittedName>
        <fullName evidence="8">Signal peptide, CUB and EGF-like domain-containing protein 2</fullName>
    </submittedName>
</protein>
<dbReference type="CDD" id="cd00054">
    <property type="entry name" value="EGF_CA"/>
    <property type="match status" value="1"/>
</dbReference>
<dbReference type="InterPro" id="IPR000742">
    <property type="entry name" value="EGF"/>
</dbReference>
<evidence type="ECO:0000256" key="4">
    <source>
        <dbReference type="ARBA" id="ARBA00023157"/>
    </source>
</evidence>
<dbReference type="Proteomes" id="UP001266305">
    <property type="component" value="Unassembled WGS sequence"/>
</dbReference>
<gene>
    <name evidence="8" type="primary">SCUBE2_1</name>
    <name evidence="8" type="ORF">P7K49_022107</name>
</gene>
<dbReference type="InterPro" id="IPR009030">
    <property type="entry name" value="Growth_fac_rcpt_cys_sf"/>
</dbReference>
<dbReference type="PROSITE" id="PS01186">
    <property type="entry name" value="EGF_2"/>
    <property type="match status" value="2"/>
</dbReference>
<accession>A0ABQ9UUH9</accession>
<dbReference type="SMART" id="SM00179">
    <property type="entry name" value="EGF_CA"/>
    <property type="match status" value="2"/>
</dbReference>
<keyword evidence="4" id="KW-1015">Disulfide bond</keyword>
<name>A0ABQ9UUH9_SAGOE</name>
<evidence type="ECO:0000256" key="6">
    <source>
        <dbReference type="SAM" id="SignalP"/>
    </source>
</evidence>
<dbReference type="InterPro" id="IPR052071">
    <property type="entry name" value="SCUB_EGF-like_domain"/>
</dbReference>
<organism evidence="8 9">
    <name type="scientific">Saguinus oedipus</name>
    <name type="common">Cotton-top tamarin</name>
    <name type="synonym">Oedipomidas oedipus</name>
    <dbReference type="NCBI Taxonomy" id="9490"/>
    <lineage>
        <taxon>Eukaryota</taxon>
        <taxon>Metazoa</taxon>
        <taxon>Chordata</taxon>
        <taxon>Craniata</taxon>
        <taxon>Vertebrata</taxon>
        <taxon>Euteleostomi</taxon>
        <taxon>Mammalia</taxon>
        <taxon>Eutheria</taxon>
        <taxon>Euarchontoglires</taxon>
        <taxon>Primates</taxon>
        <taxon>Haplorrhini</taxon>
        <taxon>Platyrrhini</taxon>
        <taxon>Cebidae</taxon>
        <taxon>Callitrichinae</taxon>
        <taxon>Saguinus</taxon>
    </lineage>
</organism>
<dbReference type="Pfam" id="PF12947">
    <property type="entry name" value="EGF_3"/>
    <property type="match status" value="1"/>
</dbReference>
<evidence type="ECO:0000313" key="8">
    <source>
        <dbReference type="EMBL" id="KAK2100759.1"/>
    </source>
</evidence>
<reference evidence="8 9" key="1">
    <citation type="submission" date="2023-05" db="EMBL/GenBank/DDBJ databases">
        <title>B98-5 Cell Line De Novo Hybrid Assembly: An Optical Mapping Approach.</title>
        <authorList>
            <person name="Kananen K."/>
            <person name="Auerbach J.A."/>
            <person name="Kautto E."/>
            <person name="Blachly J.S."/>
        </authorList>
    </citation>
    <scope>NUCLEOTIDE SEQUENCE [LARGE SCALE GENOMIC DNA]</scope>
    <source>
        <strain evidence="8">B95-8</strain>
        <tissue evidence="8">Cell line</tissue>
    </source>
</reference>
<evidence type="ECO:0000256" key="5">
    <source>
        <dbReference type="PROSITE-ProRule" id="PRU00076"/>
    </source>
</evidence>
<dbReference type="PROSITE" id="PS50026">
    <property type="entry name" value="EGF_3"/>
    <property type="match status" value="1"/>
</dbReference>
<dbReference type="Pfam" id="PF14670">
    <property type="entry name" value="FXa_inhibition"/>
    <property type="match status" value="1"/>
</dbReference>
<evidence type="ECO:0000256" key="1">
    <source>
        <dbReference type="ARBA" id="ARBA00022536"/>
    </source>
</evidence>
<dbReference type="InterPro" id="IPR000152">
    <property type="entry name" value="EGF-type_Asp/Asn_hydroxyl_site"/>
</dbReference>
<comment type="caution">
    <text evidence="5">Lacks conserved residue(s) required for the propagation of feature annotation.</text>
</comment>
<keyword evidence="1 5" id="KW-0245">EGF-like domain</keyword>
<proteinExistence type="predicted"/>
<keyword evidence="9" id="KW-1185">Reference proteome</keyword>
<dbReference type="InterPro" id="IPR001881">
    <property type="entry name" value="EGF-like_Ca-bd_dom"/>
</dbReference>
<dbReference type="InterPro" id="IPR024731">
    <property type="entry name" value="NELL2-like_EGF"/>
</dbReference>
<evidence type="ECO:0000259" key="7">
    <source>
        <dbReference type="PROSITE" id="PS50026"/>
    </source>
</evidence>
<sequence length="195" mass="20460">MGVAGRNHPGAARALLLLLLPPLLLAGAVPPGRGRAAGLLDDVDECAQGLDDCHADALCQNTPTSYKCSCKPGYQGEGRQCEDIDECGNELNGGCVHDCLNIPGNYRCTCFDGFMLAHDGHNCLASPAAPVLSPLALAVAVAAACVKLDSRLPILPLPLSCPQQLPCVSQIEGQTLPYSSASQLLPKLSRHFFAW</sequence>
<dbReference type="PANTHER" id="PTHR24046">
    <property type="entry name" value="SIGNAL PEPTIDE, CUB AND EGF-LIKE DOMAIN-CONTAINING"/>
    <property type="match status" value="1"/>
</dbReference>
<feature type="domain" description="EGF-like" evidence="7">
    <location>
        <begin position="42"/>
        <end position="82"/>
    </location>
</feature>
<feature type="signal peptide" evidence="6">
    <location>
        <begin position="1"/>
        <end position="26"/>
    </location>
</feature>
<dbReference type="Gene3D" id="2.10.25.10">
    <property type="entry name" value="Laminin"/>
    <property type="match status" value="2"/>
</dbReference>